<dbReference type="Pfam" id="PF14059">
    <property type="entry name" value="DUF4251"/>
    <property type="match status" value="1"/>
</dbReference>
<evidence type="ECO:0008006" key="2">
    <source>
        <dbReference type="Google" id="ProtNLM"/>
    </source>
</evidence>
<dbReference type="Gene3D" id="2.40.128.410">
    <property type="match status" value="1"/>
</dbReference>
<reference evidence="1" key="1">
    <citation type="submission" date="2019-08" db="EMBL/GenBank/DDBJ databases">
        <authorList>
            <person name="Kucharzyk K."/>
            <person name="Murdoch R.W."/>
            <person name="Higgins S."/>
            <person name="Loffler F."/>
        </authorList>
    </citation>
    <scope>NUCLEOTIDE SEQUENCE</scope>
</reference>
<dbReference type="AlphaFoldDB" id="A0A645F809"/>
<organism evidence="1">
    <name type="scientific">bioreactor metagenome</name>
    <dbReference type="NCBI Taxonomy" id="1076179"/>
    <lineage>
        <taxon>unclassified sequences</taxon>
        <taxon>metagenomes</taxon>
        <taxon>ecological metagenomes</taxon>
    </lineage>
</organism>
<comment type="caution">
    <text evidence="1">The sequence shown here is derived from an EMBL/GenBank/DDBJ whole genome shotgun (WGS) entry which is preliminary data.</text>
</comment>
<proteinExistence type="predicted"/>
<dbReference type="InterPro" id="IPR025347">
    <property type="entry name" value="DUF4251"/>
</dbReference>
<sequence>MKRLFALISVLCITFSLSLAQTKAEKEAAAKAIFDKTVALVDAKDFVIVPDSYDSSTGSVETNTDDANFISFEKEIVYLQGMIVCSNSYTNKTSITSYKQELDKKGNLRIDMQVKGAAITARVEIFVRKNGNYADVVVTPTQGTTRRFSGEITTRAESKYRKKPNVV</sequence>
<dbReference type="EMBL" id="VSSQ01055593">
    <property type="protein sequence ID" value="MPN09479.1"/>
    <property type="molecule type" value="Genomic_DNA"/>
</dbReference>
<evidence type="ECO:0000313" key="1">
    <source>
        <dbReference type="EMBL" id="MPN09479.1"/>
    </source>
</evidence>
<gene>
    <name evidence="1" type="ORF">SDC9_156769</name>
</gene>
<name>A0A645F809_9ZZZZ</name>
<protein>
    <recommendedName>
        <fullName evidence="2">DUF4251 domain-containing protein</fullName>
    </recommendedName>
</protein>
<accession>A0A645F809</accession>